<dbReference type="OrthoDB" id="1701788at2759"/>
<accession>A0A8J5RV70</accession>
<gene>
    <name evidence="2" type="ORF">GUJ93_ZPchr0003g17489</name>
</gene>
<feature type="compositionally biased region" description="Basic and acidic residues" evidence="1">
    <location>
        <begin position="80"/>
        <end position="118"/>
    </location>
</feature>
<evidence type="ECO:0000256" key="1">
    <source>
        <dbReference type="SAM" id="MobiDB-lite"/>
    </source>
</evidence>
<sequence>MRTTAELRRAHNIPIPHNKDSVYKPIERKVRKFNPIEIPAKLQHLLPFKSKPKDRPKHKNTLVENRLRLLKHEKAKKKKMQDEKKKKAYEAEKAKTEQLTKKRQRDERRVRYRSEDKQKKRARG</sequence>
<proteinExistence type="predicted"/>
<protein>
    <submittedName>
        <fullName evidence="2">Uncharacterized protein</fullName>
    </submittedName>
</protein>
<dbReference type="EMBL" id="JAAALK010000286">
    <property type="protein sequence ID" value="KAG8063485.1"/>
    <property type="molecule type" value="Genomic_DNA"/>
</dbReference>
<dbReference type="AlphaFoldDB" id="A0A8J5RV70"/>
<name>A0A8J5RV70_ZIZPA</name>
<comment type="caution">
    <text evidence="2">The sequence shown here is derived from an EMBL/GenBank/DDBJ whole genome shotgun (WGS) entry which is preliminary data.</text>
</comment>
<feature type="compositionally biased region" description="Basic residues" evidence="1">
    <location>
        <begin position="50"/>
        <end position="60"/>
    </location>
</feature>
<reference evidence="2" key="1">
    <citation type="journal article" date="2021" name="bioRxiv">
        <title>Whole Genome Assembly and Annotation of Northern Wild Rice, Zizania palustris L., Supports a Whole Genome Duplication in the Zizania Genus.</title>
        <authorList>
            <person name="Haas M."/>
            <person name="Kono T."/>
            <person name="Macchietto M."/>
            <person name="Millas R."/>
            <person name="McGilp L."/>
            <person name="Shao M."/>
            <person name="Duquette J."/>
            <person name="Hirsch C.N."/>
            <person name="Kimball J."/>
        </authorList>
    </citation>
    <scope>NUCLEOTIDE SEQUENCE</scope>
    <source>
        <tissue evidence="2">Fresh leaf tissue</tissue>
    </source>
</reference>
<evidence type="ECO:0000313" key="3">
    <source>
        <dbReference type="Proteomes" id="UP000729402"/>
    </source>
</evidence>
<evidence type="ECO:0000313" key="2">
    <source>
        <dbReference type="EMBL" id="KAG8063485.1"/>
    </source>
</evidence>
<keyword evidence="3" id="KW-1185">Reference proteome</keyword>
<organism evidence="2 3">
    <name type="scientific">Zizania palustris</name>
    <name type="common">Northern wild rice</name>
    <dbReference type="NCBI Taxonomy" id="103762"/>
    <lineage>
        <taxon>Eukaryota</taxon>
        <taxon>Viridiplantae</taxon>
        <taxon>Streptophyta</taxon>
        <taxon>Embryophyta</taxon>
        <taxon>Tracheophyta</taxon>
        <taxon>Spermatophyta</taxon>
        <taxon>Magnoliopsida</taxon>
        <taxon>Liliopsida</taxon>
        <taxon>Poales</taxon>
        <taxon>Poaceae</taxon>
        <taxon>BOP clade</taxon>
        <taxon>Oryzoideae</taxon>
        <taxon>Oryzeae</taxon>
        <taxon>Zizaniinae</taxon>
        <taxon>Zizania</taxon>
    </lineage>
</organism>
<dbReference type="Proteomes" id="UP000729402">
    <property type="component" value="Unassembled WGS sequence"/>
</dbReference>
<reference evidence="2" key="2">
    <citation type="submission" date="2021-02" db="EMBL/GenBank/DDBJ databases">
        <authorList>
            <person name="Kimball J.A."/>
            <person name="Haas M.W."/>
            <person name="Macchietto M."/>
            <person name="Kono T."/>
            <person name="Duquette J."/>
            <person name="Shao M."/>
        </authorList>
    </citation>
    <scope>NUCLEOTIDE SEQUENCE</scope>
    <source>
        <tissue evidence="2">Fresh leaf tissue</tissue>
    </source>
</reference>
<feature type="region of interest" description="Disordered" evidence="1">
    <location>
        <begin position="47"/>
        <end position="124"/>
    </location>
</feature>